<dbReference type="PANTHER" id="PTHR43245">
    <property type="entry name" value="BIFUNCTIONAL POLYMYXIN RESISTANCE PROTEIN ARNA"/>
    <property type="match status" value="1"/>
</dbReference>
<dbReference type="SUPFAM" id="SSF51735">
    <property type="entry name" value="NAD(P)-binding Rossmann-fold domains"/>
    <property type="match status" value="1"/>
</dbReference>
<accession>A0ABP8INY3</accession>
<name>A0ABP8INY3_9GAMM</name>
<evidence type="ECO:0000313" key="2">
    <source>
        <dbReference type="EMBL" id="GAA4364734.1"/>
    </source>
</evidence>
<dbReference type="InterPro" id="IPR001509">
    <property type="entry name" value="Epimerase_deHydtase"/>
</dbReference>
<reference evidence="3" key="1">
    <citation type="journal article" date="2019" name="Int. J. Syst. Evol. Microbiol.">
        <title>The Global Catalogue of Microorganisms (GCM) 10K type strain sequencing project: providing services to taxonomists for standard genome sequencing and annotation.</title>
        <authorList>
            <consortium name="The Broad Institute Genomics Platform"/>
            <consortium name="The Broad Institute Genome Sequencing Center for Infectious Disease"/>
            <person name="Wu L."/>
            <person name="Ma J."/>
        </authorList>
    </citation>
    <scope>NUCLEOTIDE SEQUENCE [LARGE SCALE GENOMIC DNA]</scope>
    <source>
        <strain evidence="3">JCM 17728</strain>
    </source>
</reference>
<organism evidence="2 3">
    <name type="scientific">Kangiella marina</name>
    <dbReference type="NCBI Taxonomy" id="1079178"/>
    <lineage>
        <taxon>Bacteria</taxon>
        <taxon>Pseudomonadati</taxon>
        <taxon>Pseudomonadota</taxon>
        <taxon>Gammaproteobacteria</taxon>
        <taxon>Kangiellales</taxon>
        <taxon>Kangiellaceae</taxon>
        <taxon>Kangiella</taxon>
    </lineage>
</organism>
<dbReference type="Gene3D" id="3.40.50.720">
    <property type="entry name" value="NAD(P)-binding Rossmann-like Domain"/>
    <property type="match status" value="1"/>
</dbReference>
<evidence type="ECO:0000259" key="1">
    <source>
        <dbReference type="Pfam" id="PF01370"/>
    </source>
</evidence>
<feature type="domain" description="NAD-dependent epimerase/dehydratase" evidence="1">
    <location>
        <begin position="4"/>
        <end position="220"/>
    </location>
</feature>
<proteinExistence type="predicted"/>
<protein>
    <submittedName>
        <fullName evidence="2">SDR family oxidoreductase</fullName>
    </submittedName>
</protein>
<dbReference type="InterPro" id="IPR036291">
    <property type="entry name" value="NAD(P)-bd_dom_sf"/>
</dbReference>
<dbReference type="InterPro" id="IPR050177">
    <property type="entry name" value="Lipid_A_modif_metabolic_enz"/>
</dbReference>
<dbReference type="PANTHER" id="PTHR43245:SF58">
    <property type="entry name" value="BLL5923 PROTEIN"/>
    <property type="match status" value="1"/>
</dbReference>
<comment type="caution">
    <text evidence="2">The sequence shown here is derived from an EMBL/GenBank/DDBJ whole genome shotgun (WGS) entry which is preliminary data.</text>
</comment>
<dbReference type="EMBL" id="BAABFV010000002">
    <property type="protein sequence ID" value="GAA4364734.1"/>
    <property type="molecule type" value="Genomic_DNA"/>
</dbReference>
<dbReference type="RefSeq" id="WP_345293202.1">
    <property type="nucleotide sequence ID" value="NZ_BAABFV010000002.1"/>
</dbReference>
<keyword evidence="3" id="KW-1185">Reference proteome</keyword>
<sequence>MAKILVTGSSGFVGTRLMTLLNREHHIIAPVRKHITMSLPNVHYPIVADLADLANQSQHFSNIDIVIHAAAKAHAAGESLDKYRQINTEATLAIAKSAAKQGVKRFVFLSSIGVNGLGNNKPFTVSDTPCPVEAYAISKFEAENELKRVASETGMEVVIIRPPLVYGAKAPGNFCKLRELTNKNLPLPLGAIYNKRSLVALDNLIDLIITCIDHSKAANQTFLVSDDQDISTTDLLKMMIIASGKKTKLLAVPVTILKVIGILTRKQTIIDRLCGNLQVDISHTKHTLNWTPPITVEEGIKRCFIKEELC</sequence>
<evidence type="ECO:0000313" key="3">
    <source>
        <dbReference type="Proteomes" id="UP001501011"/>
    </source>
</evidence>
<dbReference type="Pfam" id="PF01370">
    <property type="entry name" value="Epimerase"/>
    <property type="match status" value="1"/>
</dbReference>
<gene>
    <name evidence="2" type="ORF">GCM10023151_21270</name>
</gene>
<dbReference type="Proteomes" id="UP001501011">
    <property type="component" value="Unassembled WGS sequence"/>
</dbReference>